<keyword evidence="2 5" id="KW-0812">Transmembrane</keyword>
<feature type="transmembrane region" description="Helical" evidence="5">
    <location>
        <begin position="212"/>
        <end position="233"/>
    </location>
</feature>
<comment type="similarity">
    <text evidence="5">Belongs to the 4-toluene sulfonate uptake permease (TSUP) (TC 2.A.102) family.</text>
</comment>
<feature type="transmembrane region" description="Helical" evidence="5">
    <location>
        <begin position="6"/>
        <end position="36"/>
    </location>
</feature>
<dbReference type="InterPro" id="IPR002781">
    <property type="entry name" value="TM_pro_TauE-like"/>
</dbReference>
<evidence type="ECO:0000313" key="6">
    <source>
        <dbReference type="EMBL" id="MBB6450771.1"/>
    </source>
</evidence>
<feature type="transmembrane region" description="Helical" evidence="5">
    <location>
        <begin position="175"/>
        <end position="200"/>
    </location>
</feature>
<dbReference type="PANTHER" id="PTHR43483">
    <property type="entry name" value="MEMBRANE TRANSPORTER PROTEIN HI_0806-RELATED"/>
    <property type="match status" value="1"/>
</dbReference>
<proteinExistence type="inferred from homology"/>
<gene>
    <name evidence="6" type="ORF">HNR44_002761</name>
</gene>
<feature type="transmembrane region" description="Helical" evidence="5">
    <location>
        <begin position="43"/>
        <end position="62"/>
    </location>
</feature>
<accession>A0A841PWE3</accession>
<keyword evidence="4 5" id="KW-0472">Membrane</keyword>
<comment type="subcellular location">
    <subcellularLocation>
        <location evidence="5">Cell membrane</location>
        <topology evidence="5">Multi-pass membrane protein</topology>
    </subcellularLocation>
    <subcellularLocation>
        <location evidence="1">Membrane</location>
        <topology evidence="1">Multi-pass membrane protein</topology>
    </subcellularLocation>
</comment>
<keyword evidence="3 5" id="KW-1133">Transmembrane helix</keyword>
<keyword evidence="5" id="KW-1003">Cell membrane</keyword>
<evidence type="ECO:0000256" key="1">
    <source>
        <dbReference type="ARBA" id="ARBA00004141"/>
    </source>
</evidence>
<feature type="transmembrane region" description="Helical" evidence="5">
    <location>
        <begin position="142"/>
        <end position="168"/>
    </location>
</feature>
<reference evidence="6 7" key="1">
    <citation type="submission" date="2020-08" db="EMBL/GenBank/DDBJ databases">
        <title>Genomic Encyclopedia of Type Strains, Phase IV (KMG-IV): sequencing the most valuable type-strain genomes for metagenomic binning, comparative biology and taxonomic classification.</title>
        <authorList>
            <person name="Goeker M."/>
        </authorList>
    </citation>
    <scope>NUCLEOTIDE SEQUENCE [LARGE SCALE GENOMIC DNA]</scope>
    <source>
        <strain evidence="6 7">DSM 21769</strain>
    </source>
</reference>
<feature type="transmembrane region" description="Helical" evidence="5">
    <location>
        <begin position="74"/>
        <end position="97"/>
    </location>
</feature>
<name>A0A841PWE3_9BACL</name>
<organism evidence="6 7">
    <name type="scientific">Geomicrobium halophilum</name>
    <dbReference type="NCBI Taxonomy" id="549000"/>
    <lineage>
        <taxon>Bacteria</taxon>
        <taxon>Bacillati</taxon>
        <taxon>Bacillota</taxon>
        <taxon>Bacilli</taxon>
        <taxon>Bacillales</taxon>
        <taxon>Geomicrobium</taxon>
    </lineage>
</organism>
<evidence type="ECO:0000256" key="5">
    <source>
        <dbReference type="RuleBase" id="RU363041"/>
    </source>
</evidence>
<dbReference type="EMBL" id="JACHHJ010000004">
    <property type="protein sequence ID" value="MBB6450771.1"/>
    <property type="molecule type" value="Genomic_DNA"/>
</dbReference>
<dbReference type="GO" id="GO:0005886">
    <property type="term" value="C:plasma membrane"/>
    <property type="evidence" value="ECO:0007669"/>
    <property type="project" value="UniProtKB-SubCell"/>
</dbReference>
<evidence type="ECO:0000313" key="7">
    <source>
        <dbReference type="Proteomes" id="UP000568839"/>
    </source>
</evidence>
<sequence length="264" mass="28094">MSIVLFSLIGILIGILSSLFGFGGGVVVVPVLYAFLPDTIPSAYTMHTAIGTSLAVMIVNSLNSTLNHARKGNVQWGIFRFFAMYISLGALIGGFFAHFVTSEMLRWAFIGFLSYVILSSILKRTFTQQATGLFSFPSYPAGMVAGAGIGSVSTLLGIGGSVMTIPYLRKRGLSMLHAVALATPLGLPIAMAGSLMYLLIGLQANGMPDSTIGFIYVPALFGFVFGGFFGVPIGRRIAQVLPDAIYSKAYLVLLTIVVFMMIFG</sequence>
<keyword evidence="7" id="KW-1185">Reference proteome</keyword>
<comment type="caution">
    <text evidence="6">The sequence shown here is derived from an EMBL/GenBank/DDBJ whole genome shotgun (WGS) entry which is preliminary data.</text>
</comment>
<feature type="transmembrane region" description="Helical" evidence="5">
    <location>
        <begin position="245"/>
        <end position="263"/>
    </location>
</feature>
<dbReference type="Pfam" id="PF01925">
    <property type="entry name" value="TauE"/>
    <property type="match status" value="1"/>
</dbReference>
<dbReference type="AlphaFoldDB" id="A0A841PWE3"/>
<dbReference type="Proteomes" id="UP000568839">
    <property type="component" value="Unassembled WGS sequence"/>
</dbReference>
<evidence type="ECO:0000256" key="2">
    <source>
        <dbReference type="ARBA" id="ARBA00022692"/>
    </source>
</evidence>
<dbReference type="PANTHER" id="PTHR43483:SF3">
    <property type="entry name" value="MEMBRANE TRANSPORTER PROTEIN HI_0806-RELATED"/>
    <property type="match status" value="1"/>
</dbReference>
<feature type="transmembrane region" description="Helical" evidence="5">
    <location>
        <begin position="104"/>
        <end position="122"/>
    </location>
</feature>
<evidence type="ECO:0000256" key="4">
    <source>
        <dbReference type="ARBA" id="ARBA00023136"/>
    </source>
</evidence>
<dbReference type="RefSeq" id="WP_184404834.1">
    <property type="nucleotide sequence ID" value="NZ_JACHHJ010000004.1"/>
</dbReference>
<protein>
    <recommendedName>
        <fullName evidence="5">Probable membrane transporter protein</fullName>
    </recommendedName>
</protein>
<evidence type="ECO:0000256" key="3">
    <source>
        <dbReference type="ARBA" id="ARBA00022989"/>
    </source>
</evidence>